<feature type="domain" description="Glycosyltransferase subfamily 4-like N-terminal" evidence="4">
    <location>
        <begin position="7"/>
        <end position="146"/>
    </location>
</feature>
<sequence length="346" mass="39329">EYIRAGAIKHFALSPRYEADLQYSLQIRRIILSENIDIIHAHELLIGSLAIFGAWLALLSCKLRRPPSAYSLQRIYHVHTPFSQWQHKSFKKIPALIINTIVNFVVGNIFATNVLALTPSIKRHRIYKEFILPSKITVIPNGIDLSVFKYSKSERMKFRKKYNLSSNDIVIGNISRFTQEKGHEILIKAFSEVLKLNQFSLKLVLAGSGNLLNSMKSLAVELKIQDKVIFTEKFDEEDKIGILSSFDLFVFPSYAEGFGIVLLEAMAVGLPIIASDIPVLKDVGGNSLEYVHIQKSEKTIINLAKSMDSLIKDKSKLIEMKEKSIQASKKYSIQIFWTNYKTLYCV</sequence>
<dbReference type="PANTHER" id="PTHR46401">
    <property type="entry name" value="GLYCOSYLTRANSFERASE WBBK-RELATED"/>
    <property type="match status" value="1"/>
</dbReference>
<feature type="non-terminal residue" evidence="5">
    <location>
        <position position="1"/>
    </location>
</feature>
<dbReference type="Pfam" id="PF13439">
    <property type="entry name" value="Glyco_transf_4"/>
    <property type="match status" value="1"/>
</dbReference>
<evidence type="ECO:0000256" key="2">
    <source>
        <dbReference type="SAM" id="Phobius"/>
    </source>
</evidence>
<reference evidence="6" key="1">
    <citation type="submission" date="2017-09" db="EMBL/GenBank/DDBJ databases">
        <title>Depth-based differentiation of microbial function through sediment-hosted aquifers and enrichment of novel symbionts in the deep terrestrial subsurface.</title>
        <authorList>
            <person name="Probst A.J."/>
            <person name="Ladd B."/>
            <person name="Jarett J.K."/>
            <person name="Geller-Mcgrath D.E."/>
            <person name="Sieber C.M.K."/>
            <person name="Emerson J.B."/>
            <person name="Anantharaman K."/>
            <person name="Thomas B.C."/>
            <person name="Malmstrom R."/>
            <person name="Stieglmeier M."/>
            <person name="Klingl A."/>
            <person name="Woyke T."/>
            <person name="Ryan C.M."/>
            <person name="Banfield J.F."/>
        </authorList>
    </citation>
    <scope>NUCLEOTIDE SEQUENCE [LARGE SCALE GENOMIC DNA]</scope>
</reference>
<evidence type="ECO:0000313" key="5">
    <source>
        <dbReference type="EMBL" id="PJA40860.1"/>
    </source>
</evidence>
<dbReference type="CDD" id="cd03801">
    <property type="entry name" value="GT4_PimA-like"/>
    <property type="match status" value="1"/>
</dbReference>
<dbReference type="InterPro" id="IPR028098">
    <property type="entry name" value="Glyco_trans_4-like_N"/>
</dbReference>
<evidence type="ECO:0000256" key="1">
    <source>
        <dbReference type="ARBA" id="ARBA00022679"/>
    </source>
</evidence>
<evidence type="ECO:0008006" key="7">
    <source>
        <dbReference type="Google" id="ProtNLM"/>
    </source>
</evidence>
<evidence type="ECO:0000259" key="3">
    <source>
        <dbReference type="Pfam" id="PF00534"/>
    </source>
</evidence>
<keyword evidence="1" id="KW-0808">Transferase</keyword>
<dbReference type="GO" id="GO:0016757">
    <property type="term" value="F:glycosyltransferase activity"/>
    <property type="evidence" value="ECO:0007669"/>
    <property type="project" value="InterPro"/>
</dbReference>
<name>A0A2M7X3Z5_UNCKA</name>
<protein>
    <recommendedName>
        <fullName evidence="7">Glycosyl transferase family 1 domain-containing protein</fullName>
    </recommendedName>
</protein>
<feature type="domain" description="Glycosyl transferase family 1" evidence="3">
    <location>
        <begin position="157"/>
        <end position="326"/>
    </location>
</feature>
<accession>A0A2M7X3Z5</accession>
<feature type="transmembrane region" description="Helical" evidence="2">
    <location>
        <begin position="93"/>
        <end position="118"/>
    </location>
</feature>
<proteinExistence type="predicted"/>
<dbReference type="SUPFAM" id="SSF53756">
    <property type="entry name" value="UDP-Glycosyltransferase/glycogen phosphorylase"/>
    <property type="match status" value="1"/>
</dbReference>
<dbReference type="EMBL" id="PFWY01000067">
    <property type="protein sequence ID" value="PJA40860.1"/>
    <property type="molecule type" value="Genomic_DNA"/>
</dbReference>
<gene>
    <name evidence="5" type="ORF">CO178_01440</name>
</gene>
<dbReference type="Gene3D" id="3.40.50.2000">
    <property type="entry name" value="Glycogen Phosphorylase B"/>
    <property type="match status" value="2"/>
</dbReference>
<evidence type="ECO:0000313" key="6">
    <source>
        <dbReference type="Proteomes" id="UP000230683"/>
    </source>
</evidence>
<keyword evidence="2" id="KW-0472">Membrane</keyword>
<dbReference type="PANTHER" id="PTHR46401:SF2">
    <property type="entry name" value="GLYCOSYLTRANSFERASE WBBK-RELATED"/>
    <property type="match status" value="1"/>
</dbReference>
<feature type="transmembrane region" description="Helical" evidence="2">
    <location>
        <begin position="38"/>
        <end position="58"/>
    </location>
</feature>
<dbReference type="InterPro" id="IPR001296">
    <property type="entry name" value="Glyco_trans_1"/>
</dbReference>
<dbReference type="Proteomes" id="UP000230683">
    <property type="component" value="Unassembled WGS sequence"/>
</dbReference>
<comment type="caution">
    <text evidence="5">The sequence shown here is derived from an EMBL/GenBank/DDBJ whole genome shotgun (WGS) entry which is preliminary data.</text>
</comment>
<dbReference type="Pfam" id="PF00534">
    <property type="entry name" value="Glycos_transf_1"/>
    <property type="match status" value="1"/>
</dbReference>
<keyword evidence="2" id="KW-0812">Transmembrane</keyword>
<organism evidence="5 6">
    <name type="scientific">candidate division WWE3 bacterium CG_4_9_14_3_um_filter_34_6</name>
    <dbReference type="NCBI Taxonomy" id="1975079"/>
    <lineage>
        <taxon>Bacteria</taxon>
        <taxon>Katanobacteria</taxon>
    </lineage>
</organism>
<evidence type="ECO:0000259" key="4">
    <source>
        <dbReference type="Pfam" id="PF13439"/>
    </source>
</evidence>
<dbReference type="AlphaFoldDB" id="A0A2M7X3Z5"/>
<keyword evidence="2" id="KW-1133">Transmembrane helix</keyword>